<name>A0A7C3SQ84_9BACT</name>
<keyword evidence="5 7" id="KW-1133">Transmembrane helix</keyword>
<keyword evidence="4 7" id="KW-0812">Transmembrane</keyword>
<organism evidence="9">
    <name type="scientific">Dictyoglomus turgidum</name>
    <dbReference type="NCBI Taxonomy" id="513050"/>
    <lineage>
        <taxon>Bacteria</taxon>
        <taxon>Pseudomonadati</taxon>
        <taxon>Dictyoglomota</taxon>
        <taxon>Dictyoglomia</taxon>
        <taxon>Dictyoglomales</taxon>
        <taxon>Dictyoglomaceae</taxon>
        <taxon>Dictyoglomus</taxon>
    </lineage>
</organism>
<reference evidence="9" key="1">
    <citation type="journal article" date="2020" name="mSystems">
        <title>Genome- and Community-Level Interaction Insights into Carbon Utilization and Element Cycling Functions of Hydrothermarchaeota in Hydrothermal Sediment.</title>
        <authorList>
            <person name="Zhou Z."/>
            <person name="Liu Y."/>
            <person name="Xu W."/>
            <person name="Pan J."/>
            <person name="Luo Z.H."/>
            <person name="Li M."/>
        </authorList>
    </citation>
    <scope>NUCLEOTIDE SEQUENCE [LARGE SCALE GENOMIC DNA]</scope>
    <source>
        <strain evidence="9">SpSt-751</strain>
    </source>
</reference>
<comment type="subcellular location">
    <subcellularLocation>
        <location evidence="1 7">Cell membrane</location>
        <topology evidence="1 7">Multi-pass membrane protein</topology>
    </subcellularLocation>
</comment>
<dbReference type="CDD" id="cd06261">
    <property type="entry name" value="TM_PBP2"/>
    <property type="match status" value="1"/>
</dbReference>
<dbReference type="EMBL" id="DTGA01000037">
    <property type="protein sequence ID" value="HGB30582.1"/>
    <property type="molecule type" value="Genomic_DNA"/>
</dbReference>
<protein>
    <submittedName>
        <fullName evidence="9">Sugar ABC transporter permease</fullName>
    </submittedName>
</protein>
<dbReference type="Pfam" id="PF00528">
    <property type="entry name" value="BPD_transp_1"/>
    <property type="match status" value="1"/>
</dbReference>
<dbReference type="InterPro" id="IPR050809">
    <property type="entry name" value="UgpAE/MalFG_permease"/>
</dbReference>
<keyword evidence="3" id="KW-1003">Cell membrane</keyword>
<feature type="transmembrane region" description="Helical" evidence="7">
    <location>
        <begin position="105"/>
        <end position="125"/>
    </location>
</feature>
<comment type="caution">
    <text evidence="9">The sequence shown here is derived from an EMBL/GenBank/DDBJ whole genome shotgun (WGS) entry which is preliminary data.</text>
</comment>
<evidence type="ECO:0000256" key="1">
    <source>
        <dbReference type="ARBA" id="ARBA00004651"/>
    </source>
</evidence>
<gene>
    <name evidence="9" type="ORF">ENV35_01735</name>
</gene>
<evidence type="ECO:0000256" key="6">
    <source>
        <dbReference type="ARBA" id="ARBA00023136"/>
    </source>
</evidence>
<keyword evidence="6 7" id="KW-0472">Membrane</keyword>
<dbReference type="InterPro" id="IPR000515">
    <property type="entry name" value="MetI-like"/>
</dbReference>
<evidence type="ECO:0000256" key="5">
    <source>
        <dbReference type="ARBA" id="ARBA00022989"/>
    </source>
</evidence>
<dbReference type="GO" id="GO:0005886">
    <property type="term" value="C:plasma membrane"/>
    <property type="evidence" value="ECO:0007669"/>
    <property type="project" value="UniProtKB-SubCell"/>
</dbReference>
<feature type="transmembrane region" description="Helical" evidence="7">
    <location>
        <begin position="154"/>
        <end position="178"/>
    </location>
</feature>
<evidence type="ECO:0000256" key="4">
    <source>
        <dbReference type="ARBA" id="ARBA00022692"/>
    </source>
</evidence>
<sequence>MFKKYKGDIVGWGIMLPAVLLFTFFLWEPLLASIVMSFFKAQGIRLEKFVGFQNYVEVFQHPDFKSAFFNTFAYTFWSLVIGFIVPIILAIVINEIIHFKGFFRVSIYLPNVIPGLAVAIMWLYIYRAGKTGLLNIILGNFGIPPQAWLTKAHLVIPLIVLFMTWRSAGATTLIYLAALQGIDPELYESATIDGAGLWARLRYITLPQIYNLARTLLILQIIFVFQVLYEPLILTNGGPNNASISLMLLVYKYAFEKFDYPKASAISVIIAFILIILTTVYNKIIKENEM</sequence>
<dbReference type="SUPFAM" id="SSF161098">
    <property type="entry name" value="MetI-like"/>
    <property type="match status" value="1"/>
</dbReference>
<dbReference type="Gene3D" id="1.10.3720.10">
    <property type="entry name" value="MetI-like"/>
    <property type="match status" value="1"/>
</dbReference>
<dbReference type="GO" id="GO:0055085">
    <property type="term" value="P:transmembrane transport"/>
    <property type="evidence" value="ECO:0007669"/>
    <property type="project" value="InterPro"/>
</dbReference>
<dbReference type="PANTHER" id="PTHR43227">
    <property type="entry name" value="BLL4140 PROTEIN"/>
    <property type="match status" value="1"/>
</dbReference>
<feature type="transmembrane region" description="Helical" evidence="7">
    <location>
        <begin position="263"/>
        <end position="281"/>
    </location>
</feature>
<feature type="transmembrane region" description="Helical" evidence="7">
    <location>
        <begin position="209"/>
        <end position="229"/>
    </location>
</feature>
<keyword evidence="2 7" id="KW-0813">Transport</keyword>
<evidence type="ECO:0000313" key="9">
    <source>
        <dbReference type="EMBL" id="HGB30582.1"/>
    </source>
</evidence>
<accession>A0A7C3SQ84</accession>
<dbReference type="PANTHER" id="PTHR43227:SF7">
    <property type="entry name" value="ARABINOOLIGOSACCHARIDES TRANSPORT SYSTEM PERMEASE PROTEIN ARAP"/>
    <property type="match status" value="1"/>
</dbReference>
<feature type="transmembrane region" description="Helical" evidence="7">
    <location>
        <begin position="9"/>
        <end position="27"/>
    </location>
</feature>
<dbReference type="PROSITE" id="PS50928">
    <property type="entry name" value="ABC_TM1"/>
    <property type="match status" value="1"/>
</dbReference>
<comment type="similarity">
    <text evidence="7">Belongs to the binding-protein-dependent transport system permease family.</text>
</comment>
<dbReference type="AlphaFoldDB" id="A0A7C3SQ84"/>
<evidence type="ECO:0000256" key="3">
    <source>
        <dbReference type="ARBA" id="ARBA00022475"/>
    </source>
</evidence>
<evidence type="ECO:0000256" key="7">
    <source>
        <dbReference type="RuleBase" id="RU363032"/>
    </source>
</evidence>
<feature type="transmembrane region" description="Helical" evidence="7">
    <location>
        <begin position="72"/>
        <end position="93"/>
    </location>
</feature>
<dbReference type="InterPro" id="IPR035906">
    <property type="entry name" value="MetI-like_sf"/>
</dbReference>
<evidence type="ECO:0000259" key="8">
    <source>
        <dbReference type="PROSITE" id="PS50928"/>
    </source>
</evidence>
<evidence type="ECO:0000256" key="2">
    <source>
        <dbReference type="ARBA" id="ARBA00022448"/>
    </source>
</evidence>
<proteinExistence type="inferred from homology"/>
<feature type="domain" description="ABC transmembrane type-1" evidence="8">
    <location>
        <begin position="68"/>
        <end position="281"/>
    </location>
</feature>